<protein>
    <submittedName>
        <fullName evidence="3">Serine/arginine repetitive matrix protein 4</fullName>
    </submittedName>
</protein>
<feature type="compositionally biased region" description="Basic and acidic residues" evidence="1">
    <location>
        <begin position="194"/>
        <end position="207"/>
    </location>
</feature>
<proteinExistence type="predicted"/>
<feature type="compositionally biased region" description="Basic and acidic residues" evidence="1">
    <location>
        <begin position="476"/>
        <end position="491"/>
    </location>
</feature>
<dbReference type="GO" id="GO:0005634">
    <property type="term" value="C:nucleus"/>
    <property type="evidence" value="ECO:0007669"/>
    <property type="project" value="TreeGrafter"/>
</dbReference>
<feature type="compositionally biased region" description="Basic and acidic residues" evidence="1">
    <location>
        <begin position="54"/>
        <end position="67"/>
    </location>
</feature>
<name>A0A5A9P7V8_9TELE</name>
<dbReference type="GO" id="GO:0006397">
    <property type="term" value="P:mRNA processing"/>
    <property type="evidence" value="ECO:0007669"/>
    <property type="project" value="TreeGrafter"/>
</dbReference>
<evidence type="ECO:0000256" key="1">
    <source>
        <dbReference type="SAM" id="MobiDB-lite"/>
    </source>
</evidence>
<dbReference type="GO" id="GO:0043484">
    <property type="term" value="P:regulation of RNA splicing"/>
    <property type="evidence" value="ECO:0007669"/>
    <property type="project" value="TreeGrafter"/>
</dbReference>
<feature type="compositionally biased region" description="Low complexity" evidence="1">
    <location>
        <begin position="392"/>
        <end position="429"/>
    </location>
</feature>
<feature type="region of interest" description="Disordered" evidence="1">
    <location>
        <begin position="318"/>
        <end position="429"/>
    </location>
</feature>
<feature type="region of interest" description="Disordered" evidence="1">
    <location>
        <begin position="449"/>
        <end position="506"/>
    </location>
</feature>
<dbReference type="Proteomes" id="UP000324632">
    <property type="component" value="Chromosome 9"/>
</dbReference>
<dbReference type="Pfam" id="PF15230">
    <property type="entry name" value="SRRM_C"/>
    <property type="match status" value="1"/>
</dbReference>
<dbReference type="EMBL" id="SOYY01000009">
    <property type="protein sequence ID" value="KAA0716787.1"/>
    <property type="molecule type" value="Genomic_DNA"/>
</dbReference>
<dbReference type="InterPro" id="IPR052109">
    <property type="entry name" value="SRRM_Domain-Containing"/>
</dbReference>
<sequence length="577" mass="65096">MEGVLQGEKQLFEKFWMGTFKAVAMPRPESIIVASITARRAVTKLETAVNLSPKDNEEKAETKETVAKPRKNNGHIKHRGRKHHSHRRYRSVSSDADLFSRPVPKAKKKKRKKSERKRRRHRSPSCSPSPVRKKKKKSSKKRKRHRSASRKGRHNGSSPRRKKKEDKKHKRRTRSHPHRRHRRRKAEIRSSSYVEHRDRSEDFEKSSFPESGHSSADHRGNTRRSAIKLTSKISSKCCCRFPASTVSKPHRGVEGLNKMAIVQDSLSVKGKGHAEYDSGNDTSSPPSSKTGIASSKVVGNEKVSCQELISSEKLRLVDGDNASDSGNSLTSYDSLGKPVLRENTPHTFSKLKSEDLSRRSDLERTQSPHLASKRNRSPSYDRYQNRTRPRSRSISSQSRYLGRYSRSRSLSSGRRSYSRSSSHSLDSRSLSSASSWRSLSYSPDRFRERKRHCSSCERRKRSRRRPCSPMRKRRRDSPSHLEARRITRLPERGPSPTTGPALPSAAVPPASCPGTCFLSIAVVHAAGVALIPRTGATAEARHGTPYIADAVEAEAMTQCRATAEPVANSRTNRLQKC</sequence>
<feature type="domain" description="Serine/arginine repetitive matrix protein C-terminal" evidence="2">
    <location>
        <begin position="443"/>
        <end position="488"/>
    </location>
</feature>
<dbReference type="PANTHER" id="PTHR34755">
    <property type="entry name" value="SERINE/ARGININE REPETITIVE MATRIX PROTEIN 3-RELATED"/>
    <property type="match status" value="1"/>
</dbReference>
<feature type="region of interest" description="Disordered" evidence="1">
    <location>
        <begin position="268"/>
        <end position="300"/>
    </location>
</feature>
<dbReference type="GO" id="GO:0003729">
    <property type="term" value="F:mRNA binding"/>
    <property type="evidence" value="ECO:0007669"/>
    <property type="project" value="TreeGrafter"/>
</dbReference>
<accession>A0A5A9P7V8</accession>
<feature type="compositionally biased region" description="Polar residues" evidence="1">
    <location>
        <begin position="322"/>
        <end position="333"/>
    </location>
</feature>
<organism evidence="3 4">
    <name type="scientific">Triplophysa tibetana</name>
    <dbReference type="NCBI Taxonomy" id="1572043"/>
    <lineage>
        <taxon>Eukaryota</taxon>
        <taxon>Metazoa</taxon>
        <taxon>Chordata</taxon>
        <taxon>Craniata</taxon>
        <taxon>Vertebrata</taxon>
        <taxon>Euteleostomi</taxon>
        <taxon>Actinopterygii</taxon>
        <taxon>Neopterygii</taxon>
        <taxon>Teleostei</taxon>
        <taxon>Ostariophysi</taxon>
        <taxon>Cypriniformes</taxon>
        <taxon>Nemacheilidae</taxon>
        <taxon>Triplophysa</taxon>
    </lineage>
</organism>
<evidence type="ECO:0000313" key="3">
    <source>
        <dbReference type="EMBL" id="KAA0716787.1"/>
    </source>
</evidence>
<evidence type="ECO:0000259" key="2">
    <source>
        <dbReference type="Pfam" id="PF15230"/>
    </source>
</evidence>
<keyword evidence="4" id="KW-1185">Reference proteome</keyword>
<reference evidence="3 4" key="1">
    <citation type="journal article" date="2019" name="Mol. Ecol. Resour.">
        <title>Chromosome-level genome assembly of Triplophysa tibetana, a fish adapted to the harsh high-altitude environment of the Tibetan Plateau.</title>
        <authorList>
            <person name="Yang X."/>
            <person name="Liu H."/>
            <person name="Ma Z."/>
            <person name="Zou Y."/>
            <person name="Zou M."/>
            <person name="Mao Y."/>
            <person name="Li X."/>
            <person name="Wang H."/>
            <person name="Chen T."/>
            <person name="Wang W."/>
            <person name="Yang R."/>
        </authorList>
    </citation>
    <scope>NUCLEOTIDE SEQUENCE [LARGE SCALE GENOMIC DNA]</scope>
    <source>
        <strain evidence="3">TTIB1903HZAU</strain>
        <tissue evidence="3">Muscle</tissue>
    </source>
</reference>
<feature type="region of interest" description="Disordered" evidence="1">
    <location>
        <begin position="52"/>
        <end position="227"/>
    </location>
</feature>
<dbReference type="PANTHER" id="PTHR34755:SF1">
    <property type="entry name" value="SERINE_ARGININE REPETITIVE MATRIX PROTEIN 4"/>
    <property type="match status" value="1"/>
</dbReference>
<feature type="compositionally biased region" description="Basic and acidic residues" evidence="1">
    <location>
        <begin position="351"/>
        <end position="366"/>
    </location>
</feature>
<comment type="caution">
    <text evidence="3">The sequence shown here is derived from an EMBL/GenBank/DDBJ whole genome shotgun (WGS) entry which is preliminary data.</text>
</comment>
<dbReference type="InterPro" id="IPR029360">
    <property type="entry name" value="SRRM_C"/>
</dbReference>
<evidence type="ECO:0000313" key="4">
    <source>
        <dbReference type="Proteomes" id="UP000324632"/>
    </source>
</evidence>
<gene>
    <name evidence="3" type="ORF">E1301_Tti008992</name>
</gene>
<feature type="compositionally biased region" description="Basic residues" evidence="1">
    <location>
        <begin position="68"/>
        <end position="90"/>
    </location>
</feature>
<dbReference type="AlphaFoldDB" id="A0A5A9P7V8"/>
<feature type="compositionally biased region" description="Basic residues" evidence="1">
    <location>
        <begin position="449"/>
        <end position="475"/>
    </location>
</feature>
<feature type="compositionally biased region" description="Basic residues" evidence="1">
    <location>
        <begin position="104"/>
        <end position="123"/>
    </location>
</feature>
<feature type="compositionally biased region" description="Basic residues" evidence="1">
    <location>
        <begin position="131"/>
        <end position="186"/>
    </location>
</feature>
<feature type="compositionally biased region" description="Polar residues" evidence="1">
    <location>
        <begin position="279"/>
        <end position="293"/>
    </location>
</feature>
<dbReference type="GO" id="GO:0042551">
    <property type="term" value="P:neuron maturation"/>
    <property type="evidence" value="ECO:0007669"/>
    <property type="project" value="TreeGrafter"/>
</dbReference>